<feature type="transmembrane region" description="Helical" evidence="1">
    <location>
        <begin position="94"/>
        <end position="114"/>
    </location>
</feature>
<feature type="transmembrane region" description="Helical" evidence="1">
    <location>
        <begin position="64"/>
        <end position="87"/>
    </location>
</feature>
<keyword evidence="3" id="KW-1185">Reference proteome</keyword>
<reference evidence="2 3" key="1">
    <citation type="submission" date="2018-01" db="EMBL/GenBank/DDBJ databases">
        <title>Whole genome analyses suggest that Burkholderia sensu lato contains two further novel genera in the rhizoxinica-symbiotica group Mycetohabitans gen. nov., and Trinickia gen. nov.: implications for the evolution of diazotrophy and nodulation in the Burkholderiaceae.</title>
        <authorList>
            <person name="Estrada-de los Santos P."/>
            <person name="Palmer M."/>
            <person name="Chavez-Ramirez B."/>
            <person name="Beukes C."/>
            <person name="Steenkamp E.T."/>
            <person name="Hirsch A.M."/>
            <person name="Manyaka P."/>
            <person name="Maluk M."/>
            <person name="Lafos M."/>
            <person name="Crook M."/>
            <person name="Gross E."/>
            <person name="Simon M.F."/>
            <person name="Bueno dos Reis Junior F."/>
            <person name="Poole P.S."/>
            <person name="Venter S.N."/>
            <person name="James E.K."/>
        </authorList>
    </citation>
    <scope>NUCLEOTIDE SEQUENCE [LARGE SCALE GENOMIC DNA]</scope>
    <source>
        <strain evidence="2 3">JPY 581</strain>
    </source>
</reference>
<proteinExistence type="predicted"/>
<comment type="caution">
    <text evidence="2">The sequence shown here is derived from an EMBL/GenBank/DDBJ whole genome shotgun (WGS) entry which is preliminary data.</text>
</comment>
<dbReference type="OrthoDB" id="9008670at2"/>
<evidence type="ECO:0000256" key="1">
    <source>
        <dbReference type="SAM" id="Phobius"/>
    </source>
</evidence>
<dbReference type="Proteomes" id="UP000235777">
    <property type="component" value="Unassembled WGS sequence"/>
</dbReference>
<sequence>MNASRLISGAPRRRAWLAPGSGPGSLEPAAAARFRVAVICLLASYALAWVEIPLEFAFQPAEISAAGASALLAAIVARVLLGALYVFVALHRAWARWIAVSLGFLAAFFVTPMLPGEWHVFPLAAIVTGLGVIGKLAAAILLMLPLRRLRVAQ</sequence>
<evidence type="ECO:0000313" key="2">
    <source>
        <dbReference type="EMBL" id="PMS35109.1"/>
    </source>
</evidence>
<name>A0A2N7X050_9BURK</name>
<keyword evidence="1" id="KW-0472">Membrane</keyword>
<organism evidence="2 3">
    <name type="scientific">Trinickia symbiotica</name>
    <dbReference type="NCBI Taxonomy" id="863227"/>
    <lineage>
        <taxon>Bacteria</taxon>
        <taxon>Pseudomonadati</taxon>
        <taxon>Pseudomonadota</taxon>
        <taxon>Betaproteobacteria</taxon>
        <taxon>Burkholderiales</taxon>
        <taxon>Burkholderiaceae</taxon>
        <taxon>Trinickia</taxon>
    </lineage>
</organism>
<accession>A0A2N7X050</accession>
<gene>
    <name evidence="2" type="ORF">C0Z20_20450</name>
</gene>
<keyword evidence="1" id="KW-0812">Transmembrane</keyword>
<dbReference type="AlphaFoldDB" id="A0A2N7X050"/>
<feature type="transmembrane region" description="Helical" evidence="1">
    <location>
        <begin position="34"/>
        <end position="52"/>
    </location>
</feature>
<dbReference type="EMBL" id="PNYC01000013">
    <property type="protein sequence ID" value="PMS35109.1"/>
    <property type="molecule type" value="Genomic_DNA"/>
</dbReference>
<protein>
    <submittedName>
        <fullName evidence="2">Uncharacterized protein</fullName>
    </submittedName>
</protein>
<keyword evidence="1" id="KW-1133">Transmembrane helix</keyword>
<evidence type="ECO:0000313" key="3">
    <source>
        <dbReference type="Proteomes" id="UP000235777"/>
    </source>
</evidence>
<dbReference type="RefSeq" id="WP_018444422.1">
    <property type="nucleotide sequence ID" value="NZ_KB890220.1"/>
</dbReference>
<feature type="transmembrane region" description="Helical" evidence="1">
    <location>
        <begin position="120"/>
        <end position="144"/>
    </location>
</feature>